<dbReference type="EMBL" id="CATNWA010021288">
    <property type="protein sequence ID" value="CAI9622115.1"/>
    <property type="molecule type" value="Genomic_DNA"/>
</dbReference>
<comment type="caution">
    <text evidence="2">The sequence shown here is derived from an EMBL/GenBank/DDBJ whole genome shotgun (WGS) entry which is preliminary data.</text>
</comment>
<gene>
    <name evidence="2" type="ORF">SPARVUS_LOCUS16230965</name>
</gene>
<reference evidence="2" key="1">
    <citation type="submission" date="2023-05" db="EMBL/GenBank/DDBJ databases">
        <authorList>
            <person name="Stuckert A."/>
        </authorList>
    </citation>
    <scope>NUCLEOTIDE SEQUENCE</scope>
</reference>
<evidence type="ECO:0000256" key="1">
    <source>
        <dbReference type="SAM" id="MobiDB-lite"/>
    </source>
</evidence>
<sequence>MQSGKYRFSSNHQTRHSHPIARQRSVIHHSREHISTAPESSGSMLYTTASDDLHCTCCFHN</sequence>
<proteinExistence type="predicted"/>
<protein>
    <submittedName>
        <fullName evidence="2">Uncharacterized protein</fullName>
    </submittedName>
</protein>
<dbReference type="Proteomes" id="UP001162483">
    <property type="component" value="Unassembled WGS sequence"/>
</dbReference>
<accession>A0ABN9HK13</accession>
<evidence type="ECO:0000313" key="2">
    <source>
        <dbReference type="EMBL" id="CAI9622115.1"/>
    </source>
</evidence>
<feature type="compositionally biased region" description="Basic residues" evidence="1">
    <location>
        <begin position="13"/>
        <end position="31"/>
    </location>
</feature>
<organism evidence="2 3">
    <name type="scientific">Staurois parvus</name>
    <dbReference type="NCBI Taxonomy" id="386267"/>
    <lineage>
        <taxon>Eukaryota</taxon>
        <taxon>Metazoa</taxon>
        <taxon>Chordata</taxon>
        <taxon>Craniata</taxon>
        <taxon>Vertebrata</taxon>
        <taxon>Euteleostomi</taxon>
        <taxon>Amphibia</taxon>
        <taxon>Batrachia</taxon>
        <taxon>Anura</taxon>
        <taxon>Neobatrachia</taxon>
        <taxon>Ranoidea</taxon>
        <taxon>Ranidae</taxon>
        <taxon>Staurois</taxon>
    </lineage>
</organism>
<keyword evidence="3" id="KW-1185">Reference proteome</keyword>
<feature type="region of interest" description="Disordered" evidence="1">
    <location>
        <begin position="1"/>
        <end position="43"/>
    </location>
</feature>
<name>A0ABN9HK13_9NEOB</name>
<feature type="compositionally biased region" description="Polar residues" evidence="1">
    <location>
        <begin position="1"/>
        <end position="12"/>
    </location>
</feature>
<evidence type="ECO:0000313" key="3">
    <source>
        <dbReference type="Proteomes" id="UP001162483"/>
    </source>
</evidence>